<gene>
    <name evidence="2" type="ORF">BU14_0138s0038</name>
</gene>
<protein>
    <submittedName>
        <fullName evidence="2">Uncharacterized protein</fullName>
    </submittedName>
</protein>
<feature type="region of interest" description="Disordered" evidence="1">
    <location>
        <begin position="133"/>
        <end position="191"/>
    </location>
</feature>
<name>A0A1X6P9W7_PORUM</name>
<feature type="region of interest" description="Disordered" evidence="1">
    <location>
        <begin position="368"/>
        <end position="555"/>
    </location>
</feature>
<dbReference type="Proteomes" id="UP000218209">
    <property type="component" value="Unassembled WGS sequence"/>
</dbReference>
<reference evidence="2 3" key="1">
    <citation type="submission" date="2017-03" db="EMBL/GenBank/DDBJ databases">
        <title>WGS assembly of Porphyra umbilicalis.</title>
        <authorList>
            <person name="Brawley S.H."/>
            <person name="Blouin N.A."/>
            <person name="Ficko-Blean E."/>
            <person name="Wheeler G.L."/>
            <person name="Lohr M."/>
            <person name="Goodson H.V."/>
            <person name="Jenkins J.W."/>
            <person name="Blaby-Haas C.E."/>
            <person name="Helliwell K.E."/>
            <person name="Chan C."/>
            <person name="Marriage T."/>
            <person name="Bhattacharya D."/>
            <person name="Klein A.S."/>
            <person name="Badis Y."/>
            <person name="Brodie J."/>
            <person name="Cao Y."/>
            <person name="Collen J."/>
            <person name="Dittami S.M."/>
            <person name="Gachon C.M."/>
            <person name="Green B.R."/>
            <person name="Karpowicz S."/>
            <person name="Kim J.W."/>
            <person name="Kudahl U."/>
            <person name="Lin S."/>
            <person name="Michel G."/>
            <person name="Mittag M."/>
            <person name="Olson B.J."/>
            <person name="Pangilinan J."/>
            <person name="Peng Y."/>
            <person name="Qiu H."/>
            <person name="Shu S."/>
            <person name="Singer J.T."/>
            <person name="Smith A.G."/>
            <person name="Sprecher B.N."/>
            <person name="Wagner V."/>
            <person name="Wang W."/>
            <person name="Wang Z.-Y."/>
            <person name="Yan J."/>
            <person name="Yarish C."/>
            <person name="Zoeuner-Riek S."/>
            <person name="Zhuang Y."/>
            <person name="Zou Y."/>
            <person name="Lindquist E.A."/>
            <person name="Grimwood J."/>
            <person name="Barry K."/>
            <person name="Rokhsar D.S."/>
            <person name="Schmutz J."/>
            <person name="Stiller J.W."/>
            <person name="Grossman A.R."/>
            <person name="Prochnik S.E."/>
        </authorList>
    </citation>
    <scope>NUCLEOTIDE SEQUENCE [LARGE SCALE GENOMIC DNA]</scope>
    <source>
        <strain evidence="2">4086291</strain>
    </source>
</reference>
<accession>A0A1X6P9W7</accession>
<organism evidence="2 3">
    <name type="scientific">Porphyra umbilicalis</name>
    <name type="common">Purple laver</name>
    <name type="synonym">Red alga</name>
    <dbReference type="NCBI Taxonomy" id="2786"/>
    <lineage>
        <taxon>Eukaryota</taxon>
        <taxon>Rhodophyta</taxon>
        <taxon>Bangiophyceae</taxon>
        <taxon>Bangiales</taxon>
        <taxon>Bangiaceae</taxon>
        <taxon>Porphyra</taxon>
    </lineage>
</organism>
<evidence type="ECO:0000313" key="2">
    <source>
        <dbReference type="EMBL" id="OSX77692.1"/>
    </source>
</evidence>
<feature type="compositionally biased region" description="Pro residues" evidence="1">
    <location>
        <begin position="142"/>
        <end position="155"/>
    </location>
</feature>
<keyword evidence="3" id="KW-1185">Reference proteome</keyword>
<sequence length="555" mass="54308">MPFLAADLRAIARVVRCSLKQLDEVSGERYTYVCCARRADGQHALVYASGFQSSSVVRSTAAHGMKLLFDGVVHAGPSAPQGSIGSAGSHVMALGGTAGGGGSQTPGGSSLDGDALAMNVSVASAGGGLPSAASLRAGSSPAPDPLMPPNAPPTLPRAASLPPRAADLRSGSPLPSVAPPPLEHATSQDLPPLPDGVSLPAMVGSGLTAGDDPVGDGPLSRIQRDARVEAVAAHRARLASLTSSQTGEVHVPEGLVADVGRQLCGGEERRVLLADILGFYELMAYYCKKQLNITQVVYEQLAPVATLGVTLRRDVLAARSRKTNVILTPLKMANRSHLRIAPGLAVIVFMVHLKDKFYDFLLKQYSEGRRAPSKRKPGKVPMGPVLAAENAEDGGGGDGGGGDGGGGDGGGGDGGGGDDGGGDDGGGDGGGGAGGGGDGGGGDGGGGDGGGGDGGGGDGGGGDVGGSDAAAGDGDGGTDGARPAIGPAGARPARREGADGGEGTGSARAGRDADGNLLGDTLTTAESSRNRPGAVLQPAPRQDGGGFRGGDEGGG</sequence>
<feature type="compositionally biased region" description="Low complexity" evidence="1">
    <location>
        <begin position="156"/>
        <end position="169"/>
    </location>
</feature>
<proteinExistence type="predicted"/>
<dbReference type="AlphaFoldDB" id="A0A1X6P9W7"/>
<feature type="compositionally biased region" description="Low complexity" evidence="1">
    <location>
        <begin position="480"/>
        <end position="491"/>
    </location>
</feature>
<evidence type="ECO:0000256" key="1">
    <source>
        <dbReference type="SAM" id="MobiDB-lite"/>
    </source>
</evidence>
<evidence type="ECO:0000313" key="3">
    <source>
        <dbReference type="Proteomes" id="UP000218209"/>
    </source>
</evidence>
<feature type="compositionally biased region" description="Gly residues" evidence="1">
    <location>
        <begin position="393"/>
        <end position="419"/>
    </location>
</feature>
<feature type="compositionally biased region" description="Gly residues" evidence="1">
    <location>
        <begin position="543"/>
        <end position="555"/>
    </location>
</feature>
<feature type="compositionally biased region" description="Gly residues" evidence="1">
    <location>
        <begin position="427"/>
        <end position="465"/>
    </location>
</feature>
<dbReference type="EMBL" id="KV918831">
    <property type="protein sequence ID" value="OSX77692.1"/>
    <property type="molecule type" value="Genomic_DNA"/>
</dbReference>